<evidence type="ECO:0000313" key="1">
    <source>
        <dbReference type="EMBL" id="OWJ55254.1"/>
    </source>
</evidence>
<gene>
    <name evidence="1" type="ORF">Pdsh_00015</name>
</gene>
<sequence length="140" mass="15291">MIAPTRKMKPLGKPSWSIGTMGLGDSCLTDCLYDISFRLVSADVARLYNCIPVIIGRLCNDSKCIAGERNGWLISHYNSCLILLVPPRPVAASLQTLPASYEAILWLKCRSPEDVVETAKLLEASVAECKGVGLVPREQQ</sequence>
<dbReference type="EMBL" id="NCQP01000001">
    <property type="protein sequence ID" value="OWJ55254.1"/>
    <property type="molecule type" value="Genomic_DNA"/>
</dbReference>
<keyword evidence="2" id="KW-1185">Reference proteome</keyword>
<protein>
    <submittedName>
        <fullName evidence="1">Uncharacterized protein</fullName>
    </submittedName>
</protein>
<name>A0A211YQP9_9CREN</name>
<proteinExistence type="predicted"/>
<organism evidence="1 2">
    <name type="scientific">Pyrodictium delaneyi</name>
    <dbReference type="NCBI Taxonomy" id="1273541"/>
    <lineage>
        <taxon>Archaea</taxon>
        <taxon>Thermoproteota</taxon>
        <taxon>Thermoprotei</taxon>
        <taxon>Desulfurococcales</taxon>
        <taxon>Pyrodictiaceae</taxon>
        <taxon>Pyrodictium</taxon>
    </lineage>
</organism>
<evidence type="ECO:0000313" key="2">
    <source>
        <dbReference type="Proteomes" id="UP000196694"/>
    </source>
</evidence>
<comment type="caution">
    <text evidence="1">The sequence shown here is derived from an EMBL/GenBank/DDBJ whole genome shotgun (WGS) entry which is preliminary data.</text>
</comment>
<dbReference type="AlphaFoldDB" id="A0A211YQP9"/>
<dbReference type="Proteomes" id="UP000196694">
    <property type="component" value="Unassembled WGS sequence"/>
</dbReference>
<reference evidence="1 2" key="1">
    <citation type="submission" date="2017-05" db="EMBL/GenBank/DDBJ databases">
        <title>The draft genome of the hyperthermophilic archaeon 'Pyrodictium delaneyi strain Hulk', an iron and nitrate reducer, reveals the capacity for sulfate reduction.</title>
        <authorList>
            <person name="Demey L.M."/>
            <person name="Miller C."/>
            <person name="Manzella M."/>
            <person name="Reguera G."/>
            <person name="Kashefi K."/>
        </authorList>
    </citation>
    <scope>NUCLEOTIDE SEQUENCE [LARGE SCALE GENOMIC DNA]</scope>
    <source>
        <strain evidence="1 2">Hulk</strain>
    </source>
</reference>
<accession>A0A211YQP9</accession>